<dbReference type="Pfam" id="PF00775">
    <property type="entry name" value="Dioxygenase_C"/>
    <property type="match status" value="1"/>
</dbReference>
<protein>
    <submittedName>
        <fullName evidence="7">Catechol 1,2-dioxygenase 1</fullName>
        <ecNumber evidence="7">1.13.11.1</ecNumber>
    </submittedName>
</protein>
<dbReference type="Gene3D" id="2.60.130.10">
    <property type="entry name" value="Aromatic compound dioxygenase"/>
    <property type="match status" value="1"/>
</dbReference>
<dbReference type="EMBL" id="CADCTB010000144">
    <property type="protein sequence ID" value="CAA9252810.1"/>
    <property type="molecule type" value="Genomic_DNA"/>
</dbReference>
<keyword evidence="2 7" id="KW-0223">Dioxygenase</keyword>
<feature type="compositionally biased region" description="Low complexity" evidence="4">
    <location>
        <begin position="37"/>
        <end position="69"/>
    </location>
</feature>
<dbReference type="SUPFAM" id="SSF49482">
    <property type="entry name" value="Aromatic compound dioxygenase"/>
    <property type="match status" value="1"/>
</dbReference>
<dbReference type="AlphaFoldDB" id="A0A6J4IKD8"/>
<gene>
    <name evidence="7" type="ORF">AVDCRST_MAG10-2257</name>
</gene>
<evidence type="ECO:0000256" key="1">
    <source>
        <dbReference type="ARBA" id="ARBA00007825"/>
    </source>
</evidence>
<sequence>MTEQPTFSRRNVILAGLGTAVAAVLAACGRSGGGSGTDTAPAAQGAPTTTPATSGGPTTPSAPGVVTTTVLAPTPECADADDLTPAQTEGPYFKPNSPERVNIRGDAGGTKLLLTGTVVTTGCKPVSRALVDFWQADGSGVYDNSGFAFRGHQFTDAQGRYRLEAVMPGLYPGRTPHIHVKVQAPGGRILTTQLYFPGHARNASDGIYRKELEVAMSDAADSRNATFTFVLNG</sequence>
<dbReference type="InterPro" id="IPR050770">
    <property type="entry name" value="Intradiol_RC_Dioxygenase"/>
</dbReference>
<evidence type="ECO:0000313" key="7">
    <source>
        <dbReference type="EMBL" id="CAA9252810.1"/>
    </source>
</evidence>
<organism evidence="7">
    <name type="scientific">uncultured Acidimicrobiales bacterium</name>
    <dbReference type="NCBI Taxonomy" id="310071"/>
    <lineage>
        <taxon>Bacteria</taxon>
        <taxon>Bacillati</taxon>
        <taxon>Actinomycetota</taxon>
        <taxon>Acidimicrobiia</taxon>
        <taxon>Acidimicrobiales</taxon>
        <taxon>environmental samples</taxon>
    </lineage>
</organism>
<feature type="region of interest" description="Disordered" evidence="4">
    <location>
        <begin position="31"/>
        <end position="99"/>
    </location>
</feature>
<reference evidence="7" key="1">
    <citation type="submission" date="2020-02" db="EMBL/GenBank/DDBJ databases">
        <authorList>
            <person name="Meier V. D."/>
        </authorList>
    </citation>
    <scope>NUCLEOTIDE SEQUENCE</scope>
    <source>
        <strain evidence="7">AVDCRST_MAG10</strain>
    </source>
</reference>
<dbReference type="PANTHER" id="PTHR33711:SF11">
    <property type="entry name" value="DIOXYGENASE"/>
    <property type="match status" value="1"/>
</dbReference>
<dbReference type="InterPro" id="IPR000627">
    <property type="entry name" value="Intradiol_dOase_C"/>
</dbReference>
<keyword evidence="5" id="KW-0732">Signal</keyword>
<dbReference type="PANTHER" id="PTHR33711">
    <property type="entry name" value="DIOXYGENASE, PUTATIVE (AFU_ORTHOLOGUE AFUA_2G02910)-RELATED"/>
    <property type="match status" value="1"/>
</dbReference>
<feature type="domain" description="Intradiol ring-cleavage dioxygenases" evidence="6">
    <location>
        <begin position="89"/>
        <end position="233"/>
    </location>
</feature>
<name>A0A6J4IKD8_9ACTN</name>
<feature type="chain" id="PRO_5038840092" evidence="5">
    <location>
        <begin position="27"/>
        <end position="233"/>
    </location>
</feature>
<dbReference type="GO" id="GO:0008199">
    <property type="term" value="F:ferric iron binding"/>
    <property type="evidence" value="ECO:0007669"/>
    <property type="project" value="InterPro"/>
</dbReference>
<dbReference type="InterPro" id="IPR006311">
    <property type="entry name" value="TAT_signal"/>
</dbReference>
<dbReference type="PROSITE" id="PS51318">
    <property type="entry name" value="TAT"/>
    <property type="match status" value="1"/>
</dbReference>
<keyword evidence="3 7" id="KW-0560">Oxidoreductase</keyword>
<dbReference type="EC" id="1.13.11.1" evidence="7"/>
<comment type="similarity">
    <text evidence="1">Belongs to the intradiol ring-cleavage dioxygenase family.</text>
</comment>
<accession>A0A6J4IKD8</accession>
<evidence type="ECO:0000256" key="5">
    <source>
        <dbReference type="SAM" id="SignalP"/>
    </source>
</evidence>
<dbReference type="CDD" id="cd00421">
    <property type="entry name" value="intradiol_dioxygenase"/>
    <property type="match status" value="1"/>
</dbReference>
<evidence type="ECO:0000256" key="2">
    <source>
        <dbReference type="ARBA" id="ARBA00022964"/>
    </source>
</evidence>
<evidence type="ECO:0000259" key="6">
    <source>
        <dbReference type="Pfam" id="PF00775"/>
    </source>
</evidence>
<feature type="signal peptide" evidence="5">
    <location>
        <begin position="1"/>
        <end position="26"/>
    </location>
</feature>
<proteinExistence type="inferred from homology"/>
<dbReference type="InterPro" id="IPR015889">
    <property type="entry name" value="Intradiol_dOase_core"/>
</dbReference>
<evidence type="ECO:0000256" key="4">
    <source>
        <dbReference type="SAM" id="MobiDB-lite"/>
    </source>
</evidence>
<evidence type="ECO:0000256" key="3">
    <source>
        <dbReference type="ARBA" id="ARBA00023002"/>
    </source>
</evidence>
<dbReference type="GO" id="GO:0018576">
    <property type="term" value="F:catechol 1,2-dioxygenase activity"/>
    <property type="evidence" value="ECO:0007669"/>
    <property type="project" value="UniProtKB-EC"/>
</dbReference>